<dbReference type="InterPro" id="IPR001849">
    <property type="entry name" value="PH_domain"/>
</dbReference>
<dbReference type="GO" id="GO:0009734">
    <property type="term" value="P:auxin-activated signaling pathway"/>
    <property type="evidence" value="ECO:0007669"/>
    <property type="project" value="TreeGrafter"/>
</dbReference>
<feature type="domain" description="PH" evidence="1">
    <location>
        <begin position="253"/>
        <end position="357"/>
    </location>
</feature>
<dbReference type="GO" id="GO:0010305">
    <property type="term" value="P:leaf vascular tissue pattern formation"/>
    <property type="evidence" value="ECO:0007669"/>
    <property type="project" value="TreeGrafter"/>
</dbReference>
<dbReference type="EMBL" id="JACGCM010002589">
    <property type="protein sequence ID" value="KAF6138405.1"/>
    <property type="molecule type" value="Genomic_DNA"/>
</dbReference>
<dbReference type="PANTHER" id="PTHR31351:SF24">
    <property type="entry name" value="VAN3-BINDING PROTEIN-LIKE"/>
    <property type="match status" value="1"/>
</dbReference>
<evidence type="ECO:0000259" key="1">
    <source>
        <dbReference type="PROSITE" id="PS50003"/>
    </source>
</evidence>
<comment type="caution">
    <text evidence="2">The sequence shown here is derived from an EMBL/GenBank/DDBJ whole genome shotgun (WGS) entry which is preliminary data.</text>
</comment>
<dbReference type="PROSITE" id="PS50003">
    <property type="entry name" value="PH_DOMAIN"/>
    <property type="match status" value="1"/>
</dbReference>
<protein>
    <recommendedName>
        <fullName evidence="1">PH domain-containing protein</fullName>
    </recommendedName>
</protein>
<evidence type="ECO:0000313" key="2">
    <source>
        <dbReference type="EMBL" id="KAF6138405.1"/>
    </source>
</evidence>
<reference evidence="2 3" key="1">
    <citation type="journal article" date="2020" name="IScience">
        <title>Genome Sequencing of the Endangered Kingdonia uniflora (Circaeasteraceae, Ranunculales) Reveals Potential Mechanisms of Evolutionary Specialization.</title>
        <authorList>
            <person name="Sun Y."/>
            <person name="Deng T."/>
            <person name="Zhang A."/>
            <person name="Moore M.J."/>
            <person name="Landis J.B."/>
            <person name="Lin N."/>
            <person name="Zhang H."/>
            <person name="Zhang X."/>
            <person name="Huang J."/>
            <person name="Zhang X."/>
            <person name="Sun H."/>
            <person name="Wang H."/>
        </authorList>
    </citation>
    <scope>NUCLEOTIDE SEQUENCE [LARGE SCALE GENOMIC DNA]</scope>
    <source>
        <strain evidence="2">TB1705</strain>
        <tissue evidence="2">Leaf</tissue>
    </source>
</reference>
<dbReference type="PANTHER" id="PTHR31351">
    <property type="entry name" value="EXPRESSED PROTEIN"/>
    <property type="match status" value="1"/>
</dbReference>
<evidence type="ECO:0000313" key="3">
    <source>
        <dbReference type="Proteomes" id="UP000541444"/>
    </source>
</evidence>
<dbReference type="InterPro" id="IPR013666">
    <property type="entry name" value="PH_pln"/>
</dbReference>
<dbReference type="Proteomes" id="UP000541444">
    <property type="component" value="Unassembled WGS sequence"/>
</dbReference>
<proteinExistence type="predicted"/>
<dbReference type="InterPro" id="IPR008546">
    <property type="entry name" value="VAN3-bd-like_auxin_canal"/>
</dbReference>
<accession>A0A7J7L6X6</accession>
<sequence length="366" mass="40255">MESGRRYLAWSNDVFHGLVENLQEDEMLDHVVIPSSLSLIPPPHTPKEPMEFLSRSWSLSALEISKVLAQREQQSFPDKNSDKNLETLVSKKITSGADGVRVAKWFHHHKDLNNSTTNRVKKKERERLDNARIHAALSVASVASALAAVAATRENFEGTKMGGALASATKLLASHCIETAELMGADHDRVANVIKSAIDVMTPGDLITLTAAAATALRGATALKARIPKQLRNNAAVIPCERGITDTCAVIHDLPCKGDLLHRTRKGTFQWKRVSVYINKSSQVMVKIKSKHVGGAFSKKKKCVVYGICSGMGEIGEESVEDSTRFCLETAQGTLEFKCKNNDQRQNWVDNLKSMLEVHNVGLLSY</sequence>
<gene>
    <name evidence="2" type="ORF">GIB67_042101</name>
</gene>
<dbReference type="InterPro" id="IPR040269">
    <property type="entry name" value="VAB"/>
</dbReference>
<dbReference type="GO" id="GO:0010087">
    <property type="term" value="P:phloem or xylem histogenesis"/>
    <property type="evidence" value="ECO:0007669"/>
    <property type="project" value="TreeGrafter"/>
</dbReference>
<name>A0A7J7L6X6_9MAGN</name>
<dbReference type="Pfam" id="PF05703">
    <property type="entry name" value="Auxin_canalis"/>
    <property type="match status" value="2"/>
</dbReference>
<dbReference type="AlphaFoldDB" id="A0A7J7L6X6"/>
<keyword evidence="3" id="KW-1185">Reference proteome</keyword>
<dbReference type="OrthoDB" id="1897931at2759"/>
<organism evidence="2 3">
    <name type="scientific">Kingdonia uniflora</name>
    <dbReference type="NCBI Taxonomy" id="39325"/>
    <lineage>
        <taxon>Eukaryota</taxon>
        <taxon>Viridiplantae</taxon>
        <taxon>Streptophyta</taxon>
        <taxon>Embryophyta</taxon>
        <taxon>Tracheophyta</taxon>
        <taxon>Spermatophyta</taxon>
        <taxon>Magnoliopsida</taxon>
        <taxon>Ranunculales</taxon>
        <taxon>Circaeasteraceae</taxon>
        <taxon>Kingdonia</taxon>
    </lineage>
</organism>
<dbReference type="SUPFAM" id="SSF50729">
    <property type="entry name" value="PH domain-like"/>
    <property type="match status" value="1"/>
</dbReference>
<dbReference type="Pfam" id="PF08458">
    <property type="entry name" value="PH_2"/>
    <property type="match status" value="1"/>
</dbReference>